<dbReference type="Gene3D" id="3.30.70.560">
    <property type="entry name" value="7,8-Dihydro-6-hydroxymethylpterin-pyrophosphokinase HPPK"/>
    <property type="match status" value="1"/>
</dbReference>
<evidence type="ECO:0000313" key="10">
    <source>
        <dbReference type="EMBL" id="MCE7009235.1"/>
    </source>
</evidence>
<dbReference type="GO" id="GO:0003848">
    <property type="term" value="F:2-amino-4-hydroxy-6-hydroxymethyldihydropteridine diphosphokinase activity"/>
    <property type="evidence" value="ECO:0007669"/>
    <property type="project" value="UniProtKB-EC"/>
</dbReference>
<keyword evidence="5" id="KW-0547">Nucleotide-binding</keyword>
<evidence type="ECO:0000256" key="3">
    <source>
        <dbReference type="ARBA" id="ARBA00013253"/>
    </source>
</evidence>
<dbReference type="Proteomes" id="UP001521150">
    <property type="component" value="Unassembled WGS sequence"/>
</dbReference>
<evidence type="ECO:0000256" key="5">
    <source>
        <dbReference type="ARBA" id="ARBA00022741"/>
    </source>
</evidence>
<dbReference type="PANTHER" id="PTHR43071">
    <property type="entry name" value="2-AMINO-4-HYDROXY-6-HYDROXYMETHYLDIHYDROPTERIDINE PYROPHOSPHOKINASE"/>
    <property type="match status" value="1"/>
</dbReference>
<proteinExistence type="predicted"/>
<evidence type="ECO:0000313" key="11">
    <source>
        <dbReference type="Proteomes" id="UP001521150"/>
    </source>
</evidence>
<accession>A0ABS8ZQN5</accession>
<dbReference type="CDD" id="cd00483">
    <property type="entry name" value="HPPK"/>
    <property type="match status" value="1"/>
</dbReference>
<keyword evidence="6" id="KW-0418">Kinase</keyword>
<comment type="catalytic activity">
    <reaction evidence="1">
        <text>6-hydroxymethyl-7,8-dihydropterin + ATP = (7,8-dihydropterin-6-yl)methyl diphosphate + AMP + H(+)</text>
        <dbReference type="Rhea" id="RHEA:11412"/>
        <dbReference type="ChEBI" id="CHEBI:15378"/>
        <dbReference type="ChEBI" id="CHEBI:30616"/>
        <dbReference type="ChEBI" id="CHEBI:44841"/>
        <dbReference type="ChEBI" id="CHEBI:72950"/>
        <dbReference type="ChEBI" id="CHEBI:456215"/>
        <dbReference type="EC" id="2.7.6.3"/>
    </reaction>
</comment>
<evidence type="ECO:0000256" key="6">
    <source>
        <dbReference type="ARBA" id="ARBA00022777"/>
    </source>
</evidence>
<keyword evidence="11" id="KW-1185">Reference proteome</keyword>
<dbReference type="SUPFAM" id="SSF55083">
    <property type="entry name" value="6-hydroxymethyl-7,8-dihydropterin pyrophosphokinase, HPPK"/>
    <property type="match status" value="1"/>
</dbReference>
<evidence type="ECO:0000256" key="1">
    <source>
        <dbReference type="ARBA" id="ARBA00000198"/>
    </source>
</evidence>
<dbReference type="InterPro" id="IPR035907">
    <property type="entry name" value="Hppk_sf"/>
</dbReference>
<dbReference type="PANTHER" id="PTHR43071:SF1">
    <property type="entry name" value="2-AMINO-4-HYDROXY-6-HYDROXYMETHYLDIHYDROPTERIDINE PYROPHOSPHOKINASE"/>
    <property type="match status" value="1"/>
</dbReference>
<dbReference type="Pfam" id="PF01288">
    <property type="entry name" value="HPPK"/>
    <property type="match status" value="1"/>
</dbReference>
<reference evidence="10 11" key="1">
    <citation type="submission" date="2021-12" db="EMBL/GenBank/DDBJ databases">
        <title>Genome sequence of Kibdelosporangium philippinense ATCC 49844.</title>
        <authorList>
            <person name="Fedorov E.A."/>
            <person name="Omeragic M."/>
            <person name="Shalygina K.F."/>
            <person name="Maclea K.S."/>
        </authorList>
    </citation>
    <scope>NUCLEOTIDE SEQUENCE [LARGE SCALE GENOMIC DNA]</scope>
    <source>
        <strain evidence="10 11">ATCC 49844</strain>
    </source>
</reference>
<evidence type="ECO:0000256" key="7">
    <source>
        <dbReference type="ARBA" id="ARBA00022840"/>
    </source>
</evidence>
<evidence type="ECO:0000259" key="9">
    <source>
        <dbReference type="PROSITE" id="PS00794"/>
    </source>
</evidence>
<name>A0ABS8ZQN5_9PSEU</name>
<comment type="caution">
    <text evidence="10">The sequence shown here is derived from an EMBL/GenBank/DDBJ whole genome shotgun (WGS) entry which is preliminary data.</text>
</comment>
<dbReference type="PROSITE" id="PS00794">
    <property type="entry name" value="HPPK"/>
    <property type="match status" value="1"/>
</dbReference>
<dbReference type="NCBIfam" id="TIGR01498">
    <property type="entry name" value="folK"/>
    <property type="match status" value="1"/>
</dbReference>
<sequence>MTTAVLSIGSNMGDRLGHLQSAVDGLPALAVSSVYETAPWGVTDQDDFLNAIVVASREDFDEWDWLRLAQDLENAAGRVREVRWGPRSLDVDVITVIGVTSTDPRLELPHPRAHERAFVLVPWLELQPDASLPGHGPIADLVTALGDEGVRLREDLKLEAA</sequence>
<dbReference type="EC" id="2.7.6.3" evidence="3"/>
<feature type="domain" description="7,8-dihydro-6-hydroxymethylpterin-pyrophosphokinase" evidence="9">
    <location>
        <begin position="83"/>
        <end position="94"/>
    </location>
</feature>
<evidence type="ECO:0000256" key="8">
    <source>
        <dbReference type="ARBA" id="ARBA00022909"/>
    </source>
</evidence>
<keyword evidence="7" id="KW-0067">ATP-binding</keyword>
<keyword evidence="8" id="KW-0289">Folate biosynthesis</keyword>
<evidence type="ECO:0000256" key="4">
    <source>
        <dbReference type="ARBA" id="ARBA00022679"/>
    </source>
</evidence>
<protein>
    <recommendedName>
        <fullName evidence="3">2-amino-4-hydroxy-6-hydroxymethyldihydropteridine diphosphokinase</fullName>
        <ecNumber evidence="3">2.7.6.3</ecNumber>
    </recommendedName>
</protein>
<dbReference type="EMBL" id="JAJVCN010000003">
    <property type="protein sequence ID" value="MCE7009235.1"/>
    <property type="molecule type" value="Genomic_DNA"/>
</dbReference>
<organism evidence="10 11">
    <name type="scientific">Kibdelosporangium philippinense</name>
    <dbReference type="NCBI Taxonomy" id="211113"/>
    <lineage>
        <taxon>Bacteria</taxon>
        <taxon>Bacillati</taxon>
        <taxon>Actinomycetota</taxon>
        <taxon>Actinomycetes</taxon>
        <taxon>Pseudonocardiales</taxon>
        <taxon>Pseudonocardiaceae</taxon>
        <taxon>Kibdelosporangium</taxon>
    </lineage>
</organism>
<gene>
    <name evidence="10" type="primary">folK</name>
    <name evidence="10" type="ORF">LWC34_41435</name>
</gene>
<keyword evidence="4 10" id="KW-0808">Transferase</keyword>
<evidence type="ECO:0000256" key="2">
    <source>
        <dbReference type="ARBA" id="ARBA00005051"/>
    </source>
</evidence>
<dbReference type="InterPro" id="IPR000550">
    <property type="entry name" value="Hppk"/>
</dbReference>
<comment type="pathway">
    <text evidence="2">Cofactor biosynthesis; tetrahydrofolate biosynthesis; 2-amino-4-hydroxy-6-hydroxymethyl-7,8-dihydropteridine diphosphate from 7,8-dihydroneopterin triphosphate: step 4/4.</text>
</comment>